<dbReference type="EMBL" id="CM023487">
    <property type="protein sequence ID" value="KAH6925511.1"/>
    <property type="molecule type" value="Genomic_DNA"/>
</dbReference>
<evidence type="ECO:0000313" key="2">
    <source>
        <dbReference type="Proteomes" id="UP000821845"/>
    </source>
</evidence>
<protein>
    <submittedName>
        <fullName evidence="1">Uncharacterized protein</fullName>
    </submittedName>
</protein>
<name>A0ACB7RUM4_HYAAI</name>
<comment type="caution">
    <text evidence="1">The sequence shown here is derived from an EMBL/GenBank/DDBJ whole genome shotgun (WGS) entry which is preliminary data.</text>
</comment>
<keyword evidence="2" id="KW-1185">Reference proteome</keyword>
<accession>A0ACB7RUM4</accession>
<sequence length="73" mass="8208">MLPKPSDQHPRLPAALLAEHNDIHSTQSNVPFQAMRAEAIIIVDDLSVQNMLPADDVASVSVREKPRWLTRRL</sequence>
<dbReference type="Proteomes" id="UP000821845">
    <property type="component" value="Chromosome 7"/>
</dbReference>
<proteinExistence type="predicted"/>
<reference evidence="1" key="1">
    <citation type="submission" date="2020-05" db="EMBL/GenBank/DDBJ databases">
        <title>Large-scale comparative analyses of tick genomes elucidate their genetic diversity and vector capacities.</title>
        <authorList>
            <person name="Jia N."/>
            <person name="Wang J."/>
            <person name="Shi W."/>
            <person name="Du L."/>
            <person name="Sun Y."/>
            <person name="Zhan W."/>
            <person name="Jiang J."/>
            <person name="Wang Q."/>
            <person name="Zhang B."/>
            <person name="Ji P."/>
            <person name="Sakyi L.B."/>
            <person name="Cui X."/>
            <person name="Yuan T."/>
            <person name="Jiang B."/>
            <person name="Yang W."/>
            <person name="Lam T.T.-Y."/>
            <person name="Chang Q."/>
            <person name="Ding S."/>
            <person name="Wang X."/>
            <person name="Zhu J."/>
            <person name="Ruan X."/>
            <person name="Zhao L."/>
            <person name="Wei J."/>
            <person name="Que T."/>
            <person name="Du C."/>
            <person name="Cheng J."/>
            <person name="Dai P."/>
            <person name="Han X."/>
            <person name="Huang E."/>
            <person name="Gao Y."/>
            <person name="Liu J."/>
            <person name="Shao H."/>
            <person name="Ye R."/>
            <person name="Li L."/>
            <person name="Wei W."/>
            <person name="Wang X."/>
            <person name="Wang C."/>
            <person name="Yang T."/>
            <person name="Huo Q."/>
            <person name="Li W."/>
            <person name="Guo W."/>
            <person name="Chen H."/>
            <person name="Zhou L."/>
            <person name="Ni X."/>
            <person name="Tian J."/>
            <person name="Zhou Y."/>
            <person name="Sheng Y."/>
            <person name="Liu T."/>
            <person name="Pan Y."/>
            <person name="Xia L."/>
            <person name="Li J."/>
            <person name="Zhao F."/>
            <person name="Cao W."/>
        </authorList>
    </citation>
    <scope>NUCLEOTIDE SEQUENCE</scope>
    <source>
        <strain evidence="1">Hyas-2018</strain>
    </source>
</reference>
<evidence type="ECO:0000313" key="1">
    <source>
        <dbReference type="EMBL" id="KAH6925511.1"/>
    </source>
</evidence>
<organism evidence="1 2">
    <name type="scientific">Hyalomma asiaticum</name>
    <name type="common">Tick</name>
    <dbReference type="NCBI Taxonomy" id="266040"/>
    <lineage>
        <taxon>Eukaryota</taxon>
        <taxon>Metazoa</taxon>
        <taxon>Ecdysozoa</taxon>
        <taxon>Arthropoda</taxon>
        <taxon>Chelicerata</taxon>
        <taxon>Arachnida</taxon>
        <taxon>Acari</taxon>
        <taxon>Parasitiformes</taxon>
        <taxon>Ixodida</taxon>
        <taxon>Ixodoidea</taxon>
        <taxon>Ixodidae</taxon>
        <taxon>Hyalomminae</taxon>
        <taxon>Hyalomma</taxon>
    </lineage>
</organism>
<gene>
    <name evidence="1" type="ORF">HPB50_006257</name>
</gene>